<proteinExistence type="predicted"/>
<dbReference type="Proteomes" id="UP001642720">
    <property type="component" value="Unassembled WGS sequence"/>
</dbReference>
<accession>A0ABY2HF67</accession>
<dbReference type="RefSeq" id="XP_073562166.1">
    <property type="nucleotide sequence ID" value="XM_073699532.1"/>
</dbReference>
<dbReference type="EMBL" id="PPTA01000002">
    <property type="protein sequence ID" value="TFB05965.1"/>
    <property type="molecule type" value="Genomic_DNA"/>
</dbReference>
<evidence type="ECO:0000313" key="2">
    <source>
        <dbReference type="EMBL" id="TFB05965.1"/>
    </source>
</evidence>
<evidence type="ECO:0000313" key="3">
    <source>
        <dbReference type="Proteomes" id="UP001642720"/>
    </source>
</evidence>
<comment type="caution">
    <text evidence="2">The sequence shown here is derived from an EMBL/GenBank/DDBJ whole genome shotgun (WGS) entry which is preliminary data.</text>
</comment>
<gene>
    <name evidence="2" type="ORF">CCMA1212_002131</name>
</gene>
<organism evidence="2 3">
    <name type="scientific">Trichoderma ghanense</name>
    <dbReference type="NCBI Taxonomy" id="65468"/>
    <lineage>
        <taxon>Eukaryota</taxon>
        <taxon>Fungi</taxon>
        <taxon>Dikarya</taxon>
        <taxon>Ascomycota</taxon>
        <taxon>Pezizomycotina</taxon>
        <taxon>Sordariomycetes</taxon>
        <taxon>Hypocreomycetidae</taxon>
        <taxon>Hypocreales</taxon>
        <taxon>Hypocreaceae</taxon>
        <taxon>Trichoderma</taxon>
    </lineage>
</organism>
<reference evidence="2 3" key="1">
    <citation type="submission" date="2018-01" db="EMBL/GenBank/DDBJ databases">
        <title>Genome characterization of the sugarcane-associated fungus Trichoderma ghanense CCMA-1212 and their application in lignocelulose bioconversion.</title>
        <authorList>
            <person name="Steindorff A.S."/>
            <person name="Mendes T.D."/>
            <person name="Vilela E.S.D."/>
            <person name="Rodrigues D.S."/>
            <person name="Formighieri E.F."/>
            <person name="Melo I.S."/>
            <person name="Favaro L.C.L."/>
        </authorList>
    </citation>
    <scope>NUCLEOTIDE SEQUENCE [LARGE SCALE GENOMIC DNA]</scope>
    <source>
        <strain evidence="2 3">CCMA-1212</strain>
    </source>
</reference>
<evidence type="ECO:0000256" key="1">
    <source>
        <dbReference type="SAM" id="MobiDB-lite"/>
    </source>
</evidence>
<protein>
    <submittedName>
        <fullName evidence="2">Uncharacterized protein</fullName>
    </submittedName>
</protein>
<keyword evidence="3" id="KW-1185">Reference proteome</keyword>
<feature type="region of interest" description="Disordered" evidence="1">
    <location>
        <begin position="1"/>
        <end position="34"/>
    </location>
</feature>
<sequence>MAPLGGRLLHGKENGTNGGDAASESDDGDKARRGYAEQTKLGLCSVGQTPRSMAESWVGVAGAIRGT</sequence>
<name>A0ABY2HF67_9HYPO</name>
<dbReference type="GeneID" id="300573982"/>